<dbReference type="PANTHER" id="PTHR45528">
    <property type="entry name" value="SENSOR HISTIDINE KINASE CPXA"/>
    <property type="match status" value="1"/>
</dbReference>
<dbReference type="PROSITE" id="PS50109">
    <property type="entry name" value="HIS_KIN"/>
    <property type="match status" value="1"/>
</dbReference>
<evidence type="ECO:0000259" key="15">
    <source>
        <dbReference type="PROSITE" id="PS50109"/>
    </source>
</evidence>
<keyword evidence="12" id="KW-0902">Two-component regulatory system</keyword>
<dbReference type="InterPro" id="IPR003660">
    <property type="entry name" value="HAMP_dom"/>
</dbReference>
<dbReference type="EMBL" id="AP019697">
    <property type="protein sequence ID" value="BBK25529.1"/>
    <property type="molecule type" value="Genomic_DNA"/>
</dbReference>
<evidence type="ECO:0000256" key="6">
    <source>
        <dbReference type="ARBA" id="ARBA00022679"/>
    </source>
</evidence>
<dbReference type="FunFam" id="1.10.287.130:FF:000001">
    <property type="entry name" value="Two-component sensor histidine kinase"/>
    <property type="match status" value="1"/>
</dbReference>
<evidence type="ECO:0000256" key="11">
    <source>
        <dbReference type="ARBA" id="ARBA00022989"/>
    </source>
</evidence>
<dbReference type="KEGG" id="dho:Dia5BBH33_14640"/>
<evidence type="ECO:0000256" key="8">
    <source>
        <dbReference type="ARBA" id="ARBA00022741"/>
    </source>
</evidence>
<evidence type="ECO:0000256" key="12">
    <source>
        <dbReference type="ARBA" id="ARBA00023012"/>
    </source>
</evidence>
<dbReference type="GO" id="GO:0005886">
    <property type="term" value="C:plasma membrane"/>
    <property type="evidence" value="ECO:0007669"/>
    <property type="project" value="UniProtKB-SubCell"/>
</dbReference>
<evidence type="ECO:0000256" key="5">
    <source>
        <dbReference type="ARBA" id="ARBA00022553"/>
    </source>
</evidence>
<dbReference type="AlphaFoldDB" id="A0A8D4UV86"/>
<dbReference type="SUPFAM" id="SSF158472">
    <property type="entry name" value="HAMP domain-like"/>
    <property type="match status" value="1"/>
</dbReference>
<keyword evidence="11 14" id="KW-1133">Transmembrane helix</keyword>
<evidence type="ECO:0000256" key="9">
    <source>
        <dbReference type="ARBA" id="ARBA00022777"/>
    </source>
</evidence>
<dbReference type="PANTHER" id="PTHR45528:SF1">
    <property type="entry name" value="SENSOR HISTIDINE KINASE CPXA"/>
    <property type="match status" value="1"/>
</dbReference>
<keyword evidence="8" id="KW-0547">Nucleotide-binding</keyword>
<dbReference type="Proteomes" id="UP000320585">
    <property type="component" value="Chromosome"/>
</dbReference>
<keyword evidence="13 14" id="KW-0472">Membrane</keyword>
<keyword evidence="4" id="KW-1003">Cell membrane</keyword>
<dbReference type="Pfam" id="PF02518">
    <property type="entry name" value="HATPase_c"/>
    <property type="match status" value="1"/>
</dbReference>
<dbReference type="Gene3D" id="1.10.287.130">
    <property type="match status" value="1"/>
</dbReference>
<dbReference type="Gene3D" id="3.30.565.10">
    <property type="entry name" value="Histidine kinase-like ATPase, C-terminal domain"/>
    <property type="match status" value="1"/>
</dbReference>
<dbReference type="SUPFAM" id="SSF47384">
    <property type="entry name" value="Homodimeric domain of signal transducing histidine kinase"/>
    <property type="match status" value="1"/>
</dbReference>
<dbReference type="SUPFAM" id="SSF55874">
    <property type="entry name" value="ATPase domain of HSP90 chaperone/DNA topoisomerase II/histidine kinase"/>
    <property type="match status" value="1"/>
</dbReference>
<evidence type="ECO:0000256" key="14">
    <source>
        <dbReference type="SAM" id="Phobius"/>
    </source>
</evidence>
<dbReference type="InterPro" id="IPR050398">
    <property type="entry name" value="HssS/ArlS-like"/>
</dbReference>
<evidence type="ECO:0000256" key="7">
    <source>
        <dbReference type="ARBA" id="ARBA00022692"/>
    </source>
</evidence>
<dbReference type="InterPro" id="IPR005467">
    <property type="entry name" value="His_kinase_dom"/>
</dbReference>
<keyword evidence="9 17" id="KW-0418">Kinase</keyword>
<dbReference type="InterPro" id="IPR003594">
    <property type="entry name" value="HATPase_dom"/>
</dbReference>
<dbReference type="InterPro" id="IPR004358">
    <property type="entry name" value="Sig_transdc_His_kin-like_C"/>
</dbReference>
<evidence type="ECO:0000256" key="1">
    <source>
        <dbReference type="ARBA" id="ARBA00000085"/>
    </source>
</evidence>
<protein>
    <recommendedName>
        <fullName evidence="3">histidine kinase</fullName>
        <ecNumber evidence="3">2.7.13.3</ecNumber>
    </recommendedName>
</protein>
<dbReference type="Gene3D" id="6.10.340.10">
    <property type="match status" value="1"/>
</dbReference>
<sequence length="494" mass="56632">MTIRMRMILSHILVCVLPIIMTLFVLASSLAGLILYAKAGNHVMPESDYQFDTITRALSMDIFHTMRHGGDPQDFQWLVDIVDPVQTYVILTRDGEVIYGYGNEALRGDIIRMRLGIRDNIGIDKSNSIFSLTENGNYDYMERQLIRGHEYDLYVAARQPVGRNDNAIEKAFQEANKFVGICLVIFILGTSWFLSRFLIRRIVNPLKELKRGSEEIQEGNLDIHLHYDRFDEFTPVMVAFNLMSEKLKESLEEREKDEEKRKELIASISHDIRTPLTSIRAYVEGLLDNVADTPERRKKYLLVIQKKADVLERMIEQLMLLTKMDVGEKVLPQESINLSHLTKEIIDENKISWEKSGAEFETFLEDNVPIKGSHLLLERIMENLVTNSLKYKTEEKVKIFVTVRKEKGRAIFNLADDGPGVPEEALGRLLEAFYRTDKARSRTENGSGLGLAIVNRAASLMHGEIKVENRKPHGLSFTISYPLEGDHDKENTDR</sequence>
<dbReference type="RefSeq" id="WP_022382924.1">
    <property type="nucleotide sequence ID" value="NZ_AP019697.1"/>
</dbReference>
<evidence type="ECO:0000256" key="10">
    <source>
        <dbReference type="ARBA" id="ARBA00022840"/>
    </source>
</evidence>
<keyword evidence="7 14" id="KW-0812">Transmembrane</keyword>
<gene>
    <name evidence="17" type="ORF">Dia5BBH33_14640</name>
</gene>
<keyword evidence="18" id="KW-1185">Reference proteome</keyword>
<dbReference type="InterPro" id="IPR003661">
    <property type="entry name" value="HisK_dim/P_dom"/>
</dbReference>
<dbReference type="SMART" id="SM00388">
    <property type="entry name" value="HisKA"/>
    <property type="match status" value="1"/>
</dbReference>
<evidence type="ECO:0000256" key="2">
    <source>
        <dbReference type="ARBA" id="ARBA00004651"/>
    </source>
</evidence>
<organism evidence="17 18">
    <name type="scientific">Dialister hominis</name>
    <dbReference type="NCBI Taxonomy" id="2582419"/>
    <lineage>
        <taxon>Bacteria</taxon>
        <taxon>Bacillati</taxon>
        <taxon>Bacillota</taxon>
        <taxon>Negativicutes</taxon>
        <taxon>Veillonellales</taxon>
        <taxon>Veillonellaceae</taxon>
        <taxon>Dialister</taxon>
    </lineage>
</organism>
<comment type="subcellular location">
    <subcellularLocation>
        <location evidence="2">Cell membrane</location>
        <topology evidence="2">Multi-pass membrane protein</topology>
    </subcellularLocation>
</comment>
<dbReference type="CDD" id="cd00082">
    <property type="entry name" value="HisKA"/>
    <property type="match status" value="1"/>
</dbReference>
<reference evidence="18" key="1">
    <citation type="submission" date="2019-05" db="EMBL/GenBank/DDBJ databases">
        <title>Complete genome sequencing of Dialister sp. strain 5BBH33.</title>
        <authorList>
            <person name="Sakamoto M."/>
            <person name="Murakami T."/>
            <person name="Mori H."/>
        </authorList>
    </citation>
    <scope>NUCLEOTIDE SEQUENCE [LARGE SCALE GENOMIC DNA]</scope>
    <source>
        <strain evidence="18">5BBH33</strain>
    </source>
</reference>
<dbReference type="Pfam" id="PF00672">
    <property type="entry name" value="HAMP"/>
    <property type="match status" value="1"/>
</dbReference>
<keyword evidence="6" id="KW-0808">Transferase</keyword>
<evidence type="ECO:0000259" key="16">
    <source>
        <dbReference type="PROSITE" id="PS50885"/>
    </source>
</evidence>
<evidence type="ECO:0000313" key="18">
    <source>
        <dbReference type="Proteomes" id="UP000320585"/>
    </source>
</evidence>
<dbReference type="EC" id="2.7.13.3" evidence="3"/>
<accession>A0A8D4UV86</accession>
<keyword evidence="10" id="KW-0067">ATP-binding</keyword>
<dbReference type="SMART" id="SM00304">
    <property type="entry name" value="HAMP"/>
    <property type="match status" value="1"/>
</dbReference>
<evidence type="ECO:0000313" key="17">
    <source>
        <dbReference type="EMBL" id="BBK25529.1"/>
    </source>
</evidence>
<feature type="domain" description="HAMP" evidence="16">
    <location>
        <begin position="200"/>
        <end position="252"/>
    </location>
</feature>
<dbReference type="PROSITE" id="PS50885">
    <property type="entry name" value="HAMP"/>
    <property type="match status" value="1"/>
</dbReference>
<evidence type="ECO:0000256" key="3">
    <source>
        <dbReference type="ARBA" id="ARBA00012438"/>
    </source>
</evidence>
<dbReference type="InterPro" id="IPR036890">
    <property type="entry name" value="HATPase_C_sf"/>
</dbReference>
<evidence type="ECO:0000256" key="13">
    <source>
        <dbReference type="ARBA" id="ARBA00023136"/>
    </source>
</evidence>
<feature type="transmembrane region" description="Helical" evidence="14">
    <location>
        <begin position="12"/>
        <end position="37"/>
    </location>
</feature>
<dbReference type="PRINTS" id="PR00344">
    <property type="entry name" value="BCTRLSENSOR"/>
</dbReference>
<dbReference type="InterPro" id="IPR036097">
    <property type="entry name" value="HisK_dim/P_sf"/>
</dbReference>
<name>A0A8D4UV86_9FIRM</name>
<dbReference type="Pfam" id="PF00512">
    <property type="entry name" value="HisKA"/>
    <property type="match status" value="1"/>
</dbReference>
<dbReference type="SMART" id="SM00387">
    <property type="entry name" value="HATPase_c"/>
    <property type="match status" value="1"/>
</dbReference>
<keyword evidence="5" id="KW-0597">Phosphoprotein</keyword>
<dbReference type="GeneID" id="92716689"/>
<dbReference type="CDD" id="cd06225">
    <property type="entry name" value="HAMP"/>
    <property type="match status" value="1"/>
</dbReference>
<evidence type="ECO:0000256" key="4">
    <source>
        <dbReference type="ARBA" id="ARBA00022475"/>
    </source>
</evidence>
<proteinExistence type="predicted"/>
<dbReference type="GO" id="GO:0000155">
    <property type="term" value="F:phosphorelay sensor kinase activity"/>
    <property type="evidence" value="ECO:0007669"/>
    <property type="project" value="InterPro"/>
</dbReference>
<feature type="domain" description="Histidine kinase" evidence="15">
    <location>
        <begin position="267"/>
        <end position="485"/>
    </location>
</feature>
<dbReference type="GO" id="GO:0005524">
    <property type="term" value="F:ATP binding"/>
    <property type="evidence" value="ECO:0007669"/>
    <property type="project" value="UniProtKB-KW"/>
</dbReference>
<comment type="catalytic activity">
    <reaction evidence="1">
        <text>ATP + protein L-histidine = ADP + protein N-phospho-L-histidine.</text>
        <dbReference type="EC" id="2.7.13.3"/>
    </reaction>
</comment>